<dbReference type="SFLD" id="SFLDG01060">
    <property type="entry name" value="BATS_domain_containing"/>
    <property type="match status" value="1"/>
</dbReference>
<keyword evidence="3" id="KW-0949">S-adenosyl-L-methionine</keyword>
<name>A0ABM8HSE7_9BACT</name>
<evidence type="ECO:0000313" key="9">
    <source>
        <dbReference type="Proteomes" id="UP001319827"/>
    </source>
</evidence>
<dbReference type="PANTHER" id="PTHR43583:SF1">
    <property type="entry name" value="2-IMINOACETATE SYNTHASE"/>
    <property type="match status" value="1"/>
</dbReference>
<feature type="domain" description="Radical SAM core" evidence="7">
    <location>
        <begin position="70"/>
        <end position="305"/>
    </location>
</feature>
<proteinExistence type="predicted"/>
<reference evidence="8 9" key="1">
    <citation type="journal article" date="2016" name="C (Basel)">
        <title>Selective Growth of and Electricity Production by Marine Exoelectrogenic Bacteria in Self-Aggregated Hydrogel of Microbially Reduced Graphene Oxide.</title>
        <authorList>
            <person name="Yoshida N."/>
            <person name="Goto Y."/>
            <person name="Miyata Y."/>
        </authorList>
    </citation>
    <scope>NUCLEOTIDE SEQUENCE [LARGE SCALE GENOMIC DNA]</scope>
    <source>
        <strain evidence="8 9">NIT-T3</strain>
    </source>
</reference>
<dbReference type="InterPro" id="IPR012726">
    <property type="entry name" value="ThiH"/>
</dbReference>
<dbReference type="InterPro" id="IPR010722">
    <property type="entry name" value="BATS_dom"/>
</dbReference>
<dbReference type="EMBL" id="AP024355">
    <property type="protein sequence ID" value="BCR05951.1"/>
    <property type="molecule type" value="Genomic_DNA"/>
</dbReference>
<evidence type="ECO:0000256" key="2">
    <source>
        <dbReference type="ARBA" id="ARBA00022485"/>
    </source>
</evidence>
<dbReference type="CDD" id="cd01335">
    <property type="entry name" value="Radical_SAM"/>
    <property type="match status" value="1"/>
</dbReference>
<dbReference type="PROSITE" id="PS51918">
    <property type="entry name" value="RADICAL_SAM"/>
    <property type="match status" value="1"/>
</dbReference>
<evidence type="ECO:0000256" key="1">
    <source>
        <dbReference type="ARBA" id="ARBA00001966"/>
    </source>
</evidence>
<evidence type="ECO:0000256" key="5">
    <source>
        <dbReference type="ARBA" id="ARBA00023004"/>
    </source>
</evidence>
<dbReference type="NCBIfam" id="TIGR02351">
    <property type="entry name" value="thiH"/>
    <property type="match status" value="1"/>
</dbReference>
<dbReference type="PANTHER" id="PTHR43583">
    <property type="entry name" value="2-IMINOACETATE SYNTHASE"/>
    <property type="match status" value="1"/>
</dbReference>
<organism evidence="8 9">
    <name type="scientific">Desulfuromonas versatilis</name>
    <dbReference type="NCBI Taxonomy" id="2802975"/>
    <lineage>
        <taxon>Bacteria</taxon>
        <taxon>Pseudomonadati</taxon>
        <taxon>Thermodesulfobacteriota</taxon>
        <taxon>Desulfuromonadia</taxon>
        <taxon>Desulfuromonadales</taxon>
        <taxon>Desulfuromonadaceae</taxon>
        <taxon>Desulfuromonas</taxon>
    </lineage>
</organism>
<keyword evidence="9" id="KW-1185">Reference proteome</keyword>
<dbReference type="InterPro" id="IPR034428">
    <property type="entry name" value="ThiH/NoCL/HydG-like"/>
</dbReference>
<sequence>MSFLEEISKYDPKMVLERIEGKTAADVERAVHAERLRIDDFMALLSPAAQDFLEPMAARAHRVTTQRFGRNILLYAPLYLSNECVNGCRYCGFSAKNQVPRRTLGFDEIEREARVLHEQGFRHILLVTGESPKAVDNEFLAAAADRIRPMFSSVSIEVYPMDETGYRQMVAAGVDGLTIYQETYDRALYAEMHPFGKKRDFDFRLATPERGGAAGLRRIGIGSLLGLGNFRSEGFFTGLHALYLSRHYWRTQLSVSFPRIRPADGGFQPLNPVSDRHFVQLICALRLLLPDVGLVLSTRESAKLRDNLIPLGITQMSAGSCTAPGGYADKDHSTRQFAIDDDRTPEEVSRLIRAKGYEAVWKDWDSAFLKA</sequence>
<gene>
    <name evidence="8" type="ORF">DESUT3_30200</name>
</gene>
<dbReference type="SFLD" id="SFLDS00029">
    <property type="entry name" value="Radical_SAM"/>
    <property type="match status" value="1"/>
</dbReference>
<keyword evidence="5" id="KW-0408">Iron</keyword>
<dbReference type="SMART" id="SM00876">
    <property type="entry name" value="BATS"/>
    <property type="match status" value="1"/>
</dbReference>
<dbReference type="InterPro" id="IPR007197">
    <property type="entry name" value="rSAM"/>
</dbReference>
<keyword evidence="4" id="KW-0479">Metal-binding</keyword>
<dbReference type="Gene3D" id="3.20.20.70">
    <property type="entry name" value="Aldolase class I"/>
    <property type="match status" value="1"/>
</dbReference>
<evidence type="ECO:0000256" key="4">
    <source>
        <dbReference type="ARBA" id="ARBA00022723"/>
    </source>
</evidence>
<dbReference type="InterPro" id="IPR058240">
    <property type="entry name" value="rSAM_sf"/>
</dbReference>
<keyword evidence="6" id="KW-0411">Iron-sulfur</keyword>
<dbReference type="Pfam" id="PF06968">
    <property type="entry name" value="BATS"/>
    <property type="match status" value="1"/>
</dbReference>
<comment type="cofactor">
    <cofactor evidence="1">
        <name>[4Fe-4S] cluster</name>
        <dbReference type="ChEBI" id="CHEBI:49883"/>
    </cofactor>
</comment>
<reference evidence="8 9" key="2">
    <citation type="journal article" date="2021" name="Int. J. Syst. Evol. Microbiol.">
        <title>Isolation and Polyphasic Characterization of Desulfuromonas versatilis sp. Nov., an Electrogenic Bacteria Capable of Versatile Metabolism Isolated from a Graphene Oxide-Reducing Enrichment Culture.</title>
        <authorList>
            <person name="Xie L."/>
            <person name="Yoshida N."/>
            <person name="Ishii S."/>
            <person name="Meng L."/>
        </authorList>
    </citation>
    <scope>NUCLEOTIDE SEQUENCE [LARGE SCALE GENOMIC DNA]</scope>
    <source>
        <strain evidence="8 9">NIT-T3</strain>
    </source>
</reference>
<keyword evidence="2" id="KW-0004">4Fe-4S</keyword>
<evidence type="ECO:0000256" key="6">
    <source>
        <dbReference type="ARBA" id="ARBA00023014"/>
    </source>
</evidence>
<dbReference type="InterPro" id="IPR013785">
    <property type="entry name" value="Aldolase_TIM"/>
</dbReference>
<dbReference type="RefSeq" id="WP_221249340.1">
    <property type="nucleotide sequence ID" value="NZ_AP024355.1"/>
</dbReference>
<evidence type="ECO:0000313" key="8">
    <source>
        <dbReference type="EMBL" id="BCR05951.1"/>
    </source>
</evidence>
<dbReference type="Pfam" id="PF04055">
    <property type="entry name" value="Radical_SAM"/>
    <property type="match status" value="1"/>
</dbReference>
<evidence type="ECO:0000256" key="3">
    <source>
        <dbReference type="ARBA" id="ARBA00022691"/>
    </source>
</evidence>
<evidence type="ECO:0000259" key="7">
    <source>
        <dbReference type="PROSITE" id="PS51918"/>
    </source>
</evidence>
<dbReference type="Proteomes" id="UP001319827">
    <property type="component" value="Chromosome"/>
</dbReference>
<protein>
    <submittedName>
        <fullName evidence="8">Thiamine biosynthesis protein ThiH</fullName>
    </submittedName>
</protein>
<dbReference type="SFLD" id="SFLDG01081">
    <property type="entry name" value="cleavage_of_the_Ca-Cb_bond_in"/>
    <property type="match status" value="1"/>
</dbReference>
<dbReference type="SUPFAM" id="SSF102114">
    <property type="entry name" value="Radical SAM enzymes"/>
    <property type="match status" value="1"/>
</dbReference>
<accession>A0ABM8HSE7</accession>
<dbReference type="SFLD" id="SFLDF00301">
    <property type="entry name" value="2-iminoacetate_synthase_(ThiH)"/>
    <property type="match status" value="1"/>
</dbReference>